<dbReference type="OrthoDB" id="10056860at2759"/>
<comment type="subcellular location">
    <subcellularLocation>
        <location evidence="1">Mitochondrion inner membrane</location>
    </subcellularLocation>
    <subcellularLocation>
        <location evidence="2">Mitochondrion intermembrane space</location>
    </subcellularLocation>
</comment>
<protein>
    <submittedName>
        <fullName evidence="15">Uncharacterized protein</fullName>
    </submittedName>
</protein>
<dbReference type="GO" id="GO:1990246">
    <property type="term" value="C:uniplex complex"/>
    <property type="evidence" value="ECO:0007669"/>
    <property type="project" value="TreeGrafter"/>
</dbReference>
<dbReference type="PROSITE" id="PS50222">
    <property type="entry name" value="EF_HAND_2"/>
    <property type="match status" value="2"/>
</dbReference>
<keyword evidence="5" id="KW-0479">Metal-binding</keyword>
<dbReference type="AlphaFoldDB" id="A0A7R8ZNB4"/>
<name>A0A7R8ZNB4_9CRUS</name>
<dbReference type="CDD" id="cd15900">
    <property type="entry name" value="EFh_MICU"/>
    <property type="match status" value="1"/>
</dbReference>
<reference evidence="15" key="1">
    <citation type="submission" date="2020-11" db="EMBL/GenBank/DDBJ databases">
        <authorList>
            <person name="Tran Van P."/>
        </authorList>
    </citation>
    <scope>NUCLEOTIDE SEQUENCE</scope>
</reference>
<dbReference type="PANTHER" id="PTHR12294:SF1">
    <property type="entry name" value="CALCIUM UPTAKE PROTEIN 1, MITOCHONDRIAL"/>
    <property type="match status" value="1"/>
</dbReference>
<dbReference type="SUPFAM" id="SSF47473">
    <property type="entry name" value="EF-hand"/>
    <property type="match status" value="2"/>
</dbReference>
<evidence type="ECO:0000256" key="14">
    <source>
        <dbReference type="SAM" id="MobiDB-lite"/>
    </source>
</evidence>
<dbReference type="PROSITE" id="PS00018">
    <property type="entry name" value="EF_HAND_1"/>
    <property type="match status" value="2"/>
</dbReference>
<evidence type="ECO:0000256" key="10">
    <source>
        <dbReference type="ARBA" id="ARBA00023065"/>
    </source>
</evidence>
<dbReference type="EMBL" id="OB660804">
    <property type="protein sequence ID" value="CAD7226333.1"/>
    <property type="molecule type" value="Genomic_DNA"/>
</dbReference>
<evidence type="ECO:0000256" key="12">
    <source>
        <dbReference type="ARBA" id="ARBA00023136"/>
    </source>
</evidence>
<dbReference type="InterPro" id="IPR011992">
    <property type="entry name" value="EF-hand-dom_pair"/>
</dbReference>
<dbReference type="PANTHER" id="PTHR12294">
    <property type="entry name" value="EF HAND DOMAIN FAMILY A1,A2-RELATED"/>
    <property type="match status" value="1"/>
</dbReference>
<keyword evidence="6" id="KW-0677">Repeat</keyword>
<keyword evidence="4" id="KW-0109">Calcium transport</keyword>
<accession>A0A7R8ZNB4</accession>
<keyword evidence="8" id="KW-0106">Calcium</keyword>
<sequence length="463" mass="52549">MGQRGSLTPPLPQVTKLPFTDYSNWDDAGSLCYKNLGRWLLKVPSRIKNYLSPPRVDALSVSDTDESSLSQSSEEDSDVAEHEQQRDVAKKEKVGFRNRKIIEYENRIRQYSTPDKVFRYFATLVHAHTGEVFMTPADFLRSITPGIQQPEGLGLDQFQRFDPSREKIVLNLPADSIFYHLGSAGLISFSDYIFLLTVLSTSKRHFEIAFQMFDLNGDGDVDAEEFSAVESLLLQNSSIGSKHRDHGSAGTISKGSAASSALSKFFFGPDLREKLTIERFLEFHEQLQREILTLEFQRKDSNRKGTIKPRDFADLLVAYSGFARKKRAKMLKRVSRYFKAEDKKDIELDLEDYLKFFQFVNCIDDVDTALTFYHIAGASINPETFKHVARTVSQVELPDNVVEVIFVLFDEDGDGELSNREFVSVMKRRIQRGLEKSKDTGFIRLLRAMAKCVAQGTPAVLNG</sequence>
<feature type="compositionally biased region" description="Basic and acidic residues" evidence="14">
    <location>
        <begin position="79"/>
        <end position="91"/>
    </location>
</feature>
<evidence type="ECO:0000256" key="5">
    <source>
        <dbReference type="ARBA" id="ARBA00022723"/>
    </source>
</evidence>
<keyword evidence="3" id="KW-0813">Transport</keyword>
<dbReference type="Gene3D" id="1.10.238.10">
    <property type="entry name" value="EF-hand"/>
    <property type="match status" value="2"/>
</dbReference>
<dbReference type="InterPro" id="IPR002048">
    <property type="entry name" value="EF_hand_dom"/>
</dbReference>
<dbReference type="InterPro" id="IPR039800">
    <property type="entry name" value="MICU1/2/3"/>
</dbReference>
<evidence type="ECO:0000256" key="13">
    <source>
        <dbReference type="ARBA" id="ARBA00038333"/>
    </source>
</evidence>
<evidence type="ECO:0000256" key="8">
    <source>
        <dbReference type="ARBA" id="ARBA00022837"/>
    </source>
</evidence>
<comment type="similarity">
    <text evidence="13">Belongs to the MICU1 family. MICU1 subfamily.</text>
</comment>
<evidence type="ECO:0000256" key="1">
    <source>
        <dbReference type="ARBA" id="ARBA00004273"/>
    </source>
</evidence>
<organism evidence="15">
    <name type="scientific">Cyprideis torosa</name>
    <dbReference type="NCBI Taxonomy" id="163714"/>
    <lineage>
        <taxon>Eukaryota</taxon>
        <taxon>Metazoa</taxon>
        <taxon>Ecdysozoa</taxon>
        <taxon>Arthropoda</taxon>
        <taxon>Crustacea</taxon>
        <taxon>Oligostraca</taxon>
        <taxon>Ostracoda</taxon>
        <taxon>Podocopa</taxon>
        <taxon>Podocopida</taxon>
        <taxon>Cytherocopina</taxon>
        <taxon>Cytheroidea</taxon>
        <taxon>Cytherideidae</taxon>
        <taxon>Cyprideis</taxon>
    </lineage>
</organism>
<gene>
    <name evidence="15" type="ORF">CTOB1V02_LOCUS4253</name>
</gene>
<evidence type="ECO:0000256" key="6">
    <source>
        <dbReference type="ARBA" id="ARBA00022737"/>
    </source>
</evidence>
<evidence type="ECO:0000313" key="15">
    <source>
        <dbReference type="EMBL" id="CAD7226333.1"/>
    </source>
</evidence>
<dbReference type="InterPro" id="IPR018247">
    <property type="entry name" value="EF_Hand_1_Ca_BS"/>
</dbReference>
<dbReference type="GO" id="GO:0005758">
    <property type="term" value="C:mitochondrial intermembrane space"/>
    <property type="evidence" value="ECO:0007669"/>
    <property type="project" value="UniProtKB-SubCell"/>
</dbReference>
<evidence type="ECO:0000256" key="11">
    <source>
        <dbReference type="ARBA" id="ARBA00023128"/>
    </source>
</evidence>
<dbReference type="GO" id="GO:0005509">
    <property type="term" value="F:calcium ion binding"/>
    <property type="evidence" value="ECO:0007669"/>
    <property type="project" value="InterPro"/>
</dbReference>
<keyword evidence="10" id="KW-0406">Ion transport</keyword>
<dbReference type="GO" id="GO:0036444">
    <property type="term" value="P:calcium import into the mitochondrion"/>
    <property type="evidence" value="ECO:0007669"/>
    <property type="project" value="TreeGrafter"/>
</dbReference>
<proteinExistence type="inferred from homology"/>
<keyword evidence="12" id="KW-0472">Membrane</keyword>
<evidence type="ECO:0000256" key="3">
    <source>
        <dbReference type="ARBA" id="ARBA00022448"/>
    </source>
</evidence>
<keyword evidence="9" id="KW-0809">Transit peptide</keyword>
<feature type="region of interest" description="Disordered" evidence="14">
    <location>
        <begin position="58"/>
        <end position="91"/>
    </location>
</feature>
<dbReference type="Pfam" id="PF13833">
    <property type="entry name" value="EF-hand_8"/>
    <property type="match status" value="1"/>
</dbReference>
<evidence type="ECO:0000256" key="2">
    <source>
        <dbReference type="ARBA" id="ARBA00004569"/>
    </source>
</evidence>
<evidence type="ECO:0000256" key="9">
    <source>
        <dbReference type="ARBA" id="ARBA00022946"/>
    </source>
</evidence>
<evidence type="ECO:0000256" key="4">
    <source>
        <dbReference type="ARBA" id="ARBA00022568"/>
    </source>
</evidence>
<dbReference type="Pfam" id="PF13202">
    <property type="entry name" value="EF-hand_5"/>
    <property type="match status" value="1"/>
</dbReference>
<keyword evidence="7" id="KW-0999">Mitochondrion inner membrane</keyword>
<keyword evidence="11" id="KW-0496">Mitochondrion</keyword>
<dbReference type="GO" id="GO:0051560">
    <property type="term" value="P:mitochondrial calcium ion homeostasis"/>
    <property type="evidence" value="ECO:0007669"/>
    <property type="project" value="TreeGrafter"/>
</dbReference>
<dbReference type="SMART" id="SM00054">
    <property type="entry name" value="EFh"/>
    <property type="match status" value="2"/>
</dbReference>
<evidence type="ECO:0000256" key="7">
    <source>
        <dbReference type="ARBA" id="ARBA00022792"/>
    </source>
</evidence>